<comment type="caution">
    <text evidence="2">The sequence shown here is derived from an EMBL/GenBank/DDBJ whole genome shotgun (WGS) entry which is preliminary data.</text>
</comment>
<gene>
    <name evidence="2" type="ORF">E8K88_16350</name>
</gene>
<reference evidence="2 3" key="1">
    <citation type="submission" date="2019-04" db="EMBL/GenBank/DDBJ databases">
        <title>Lampropedia sp YIM MLB12 draf genome.</title>
        <authorList>
            <person name="Wang Y.-X."/>
        </authorList>
    </citation>
    <scope>NUCLEOTIDE SEQUENCE [LARGE SCALE GENOMIC DNA]</scope>
    <source>
        <strain evidence="2 3">YIM MLB12</strain>
    </source>
</reference>
<evidence type="ECO:0000313" key="2">
    <source>
        <dbReference type="EMBL" id="THJ30937.1"/>
    </source>
</evidence>
<dbReference type="GO" id="GO:0003677">
    <property type="term" value="F:DNA binding"/>
    <property type="evidence" value="ECO:0007669"/>
    <property type="project" value="UniProtKB-KW"/>
</dbReference>
<dbReference type="InterPro" id="IPR005569">
    <property type="entry name" value="Arc_DNA-bd_dom"/>
</dbReference>
<keyword evidence="2" id="KW-0238">DNA-binding</keyword>
<proteinExistence type="predicted"/>
<dbReference type="GO" id="GO:0006355">
    <property type="term" value="P:regulation of DNA-templated transcription"/>
    <property type="evidence" value="ECO:0007669"/>
    <property type="project" value="InterPro"/>
</dbReference>
<organism evidence="2 3">
    <name type="scientific">Lampropedia aestuarii</name>
    <dbReference type="NCBI Taxonomy" id="2562762"/>
    <lineage>
        <taxon>Bacteria</taxon>
        <taxon>Pseudomonadati</taxon>
        <taxon>Pseudomonadota</taxon>
        <taxon>Betaproteobacteria</taxon>
        <taxon>Burkholderiales</taxon>
        <taxon>Comamonadaceae</taxon>
        <taxon>Lampropedia</taxon>
    </lineage>
</organism>
<accession>A0A4S5BF49</accession>
<evidence type="ECO:0000259" key="1">
    <source>
        <dbReference type="Pfam" id="PF03869"/>
    </source>
</evidence>
<keyword evidence="3" id="KW-1185">Reference proteome</keyword>
<dbReference type="SUPFAM" id="SSF47598">
    <property type="entry name" value="Ribbon-helix-helix"/>
    <property type="match status" value="1"/>
</dbReference>
<feature type="domain" description="Arc-like DNA binding" evidence="1">
    <location>
        <begin position="9"/>
        <end position="47"/>
    </location>
</feature>
<evidence type="ECO:0000313" key="3">
    <source>
        <dbReference type="Proteomes" id="UP000306236"/>
    </source>
</evidence>
<sequence length="164" mass="17881">MSSSRHQLPSYPLRMEEELREKIAAAAKASGRSMNAEIVARLEAAFRTNDLQKINEESFAALAKELAEIRGSLPENMIQKNEAISHLVHEGMVSTGLGFNDALFLLASKGLASLNNAPVVIIQTARGATAGEVRDLIMEVNKNAEDDAHVFYLTGDIKETKAMK</sequence>
<dbReference type="AlphaFoldDB" id="A0A4S5BF49"/>
<dbReference type="Gene3D" id="1.10.1220.10">
    <property type="entry name" value="Met repressor-like"/>
    <property type="match status" value="1"/>
</dbReference>
<dbReference type="EMBL" id="SSWX01000030">
    <property type="protein sequence ID" value="THJ30937.1"/>
    <property type="molecule type" value="Genomic_DNA"/>
</dbReference>
<dbReference type="Pfam" id="PF03869">
    <property type="entry name" value="Arc"/>
    <property type="match status" value="1"/>
</dbReference>
<dbReference type="InterPro" id="IPR013321">
    <property type="entry name" value="Arc_rbn_hlx_hlx"/>
</dbReference>
<protein>
    <submittedName>
        <fullName evidence="2">Arc family DNA-binding protein</fullName>
    </submittedName>
</protein>
<dbReference type="Proteomes" id="UP000306236">
    <property type="component" value="Unassembled WGS sequence"/>
</dbReference>
<dbReference type="RefSeq" id="WP_136407749.1">
    <property type="nucleotide sequence ID" value="NZ_SSWX01000030.1"/>
</dbReference>
<name>A0A4S5BF49_9BURK</name>
<dbReference type="InterPro" id="IPR010985">
    <property type="entry name" value="Ribbon_hlx_hlx"/>
</dbReference>
<dbReference type="OrthoDB" id="8914080at2"/>